<comment type="similarity">
    <text evidence="1 3">Belongs to the UPF0122 family.</text>
</comment>
<protein>
    <recommendedName>
        <fullName evidence="3">UPF0122 protein ETI04_00455</fullName>
    </recommendedName>
</protein>
<dbReference type="Gene3D" id="1.10.10.10">
    <property type="entry name" value="Winged helix-like DNA-binding domain superfamily/Winged helix DNA-binding domain"/>
    <property type="match status" value="1"/>
</dbReference>
<dbReference type="AlphaFoldDB" id="A0A4R6C6N1"/>
<dbReference type="RefSeq" id="WP_133418637.1">
    <property type="nucleotide sequence ID" value="NZ_JAXJTW010000065.1"/>
</dbReference>
<dbReference type="NCBIfam" id="NF001067">
    <property type="entry name" value="PRK00118.1-2"/>
    <property type="match status" value="1"/>
</dbReference>
<comment type="function">
    <text evidence="2 3">Might take part in the signal recognition particle (SRP) pathway. This is inferred from the conservation of its genetic proximity to ftsY/ffh. May be a regulatory protein.</text>
</comment>
<comment type="caution">
    <text evidence="4">The sequence shown here is derived from an EMBL/GenBank/DDBJ whole genome shotgun (WGS) entry which is preliminary data.</text>
</comment>
<evidence type="ECO:0000313" key="5">
    <source>
        <dbReference type="Proteomes" id="UP000294865"/>
    </source>
</evidence>
<dbReference type="InterPro" id="IPR007394">
    <property type="entry name" value="UPF0122"/>
</dbReference>
<evidence type="ECO:0000256" key="3">
    <source>
        <dbReference type="HAMAP-Rule" id="MF_00245"/>
    </source>
</evidence>
<proteinExistence type="inferred from homology"/>
<accession>A0A4R6C6N1</accession>
<dbReference type="NCBIfam" id="NF001070">
    <property type="entry name" value="PRK00118.1-6"/>
    <property type="match status" value="1"/>
</dbReference>
<evidence type="ECO:0000256" key="1">
    <source>
        <dbReference type="ARBA" id="ARBA00008720"/>
    </source>
</evidence>
<dbReference type="GO" id="GO:0003677">
    <property type="term" value="F:DNA binding"/>
    <property type="evidence" value="ECO:0007669"/>
    <property type="project" value="UniProtKB-KW"/>
</dbReference>
<organism evidence="4 5">
    <name type="scientific">Macrococcoides canis</name>
    <dbReference type="NCBI Taxonomy" id="1855823"/>
    <lineage>
        <taxon>Bacteria</taxon>
        <taxon>Bacillati</taxon>
        <taxon>Bacillota</taxon>
        <taxon>Bacilli</taxon>
        <taxon>Bacillales</taxon>
        <taxon>Staphylococcaceae</taxon>
        <taxon>Macrococcoides</taxon>
    </lineage>
</organism>
<dbReference type="PANTHER" id="PTHR40083">
    <property type="entry name" value="UPF0122 PROTEIN CBO2450/CLC_2298"/>
    <property type="match status" value="1"/>
</dbReference>
<dbReference type="Proteomes" id="UP000294865">
    <property type="component" value="Unassembled WGS sequence"/>
</dbReference>
<dbReference type="NCBIfam" id="NF045758">
    <property type="entry name" value="YlxM"/>
    <property type="match status" value="1"/>
</dbReference>
<keyword evidence="4" id="KW-0238">DNA-binding</keyword>
<dbReference type="Pfam" id="PF04297">
    <property type="entry name" value="UPF0122"/>
    <property type="match status" value="1"/>
</dbReference>
<dbReference type="EMBL" id="SDQG01000001">
    <property type="protein sequence ID" value="TDM17991.1"/>
    <property type="molecule type" value="Genomic_DNA"/>
</dbReference>
<sequence>MSDLLKTMRMNYLFDFYQSLLTDKQRNYLEKYYMDDESLSEIAETFDVSRQAVYDNIRRTGDLLEEYESKLGLYHKFEARQAIYEQMLQINKIQDNEECNQQLEAYIEQLQRIE</sequence>
<reference evidence="4 5" key="1">
    <citation type="submission" date="2019-01" db="EMBL/GenBank/DDBJ databases">
        <title>Draft genome sequences of Macrococcus caseolyticus, Macrococcus canis, Macrococcus bohemicus and Macrococcus goetzii.</title>
        <authorList>
            <person name="Mazhar S."/>
            <person name="Altermann E."/>
            <person name="Hill C."/>
            <person name="Mcauliffe O."/>
        </authorList>
    </citation>
    <scope>NUCLEOTIDE SEQUENCE [LARGE SCALE GENOMIC DNA]</scope>
    <source>
        <strain evidence="4 5">DPC7162</strain>
    </source>
</reference>
<dbReference type="PANTHER" id="PTHR40083:SF1">
    <property type="entry name" value="UPF0122 PROTEIN YLXM"/>
    <property type="match status" value="1"/>
</dbReference>
<gene>
    <name evidence="4" type="ORF">ETI04_00455</name>
</gene>
<dbReference type="HAMAP" id="MF_00245">
    <property type="entry name" value="UPF0122"/>
    <property type="match status" value="1"/>
</dbReference>
<evidence type="ECO:0000313" key="4">
    <source>
        <dbReference type="EMBL" id="TDM17991.1"/>
    </source>
</evidence>
<name>A0A4R6C6N1_9STAP</name>
<dbReference type="SUPFAM" id="SSF88659">
    <property type="entry name" value="Sigma3 and sigma4 domains of RNA polymerase sigma factors"/>
    <property type="match status" value="1"/>
</dbReference>
<dbReference type="InterPro" id="IPR054831">
    <property type="entry name" value="UPF0122_fam_protein"/>
</dbReference>
<dbReference type="InterPro" id="IPR013324">
    <property type="entry name" value="RNA_pol_sigma_r3/r4-like"/>
</dbReference>
<evidence type="ECO:0000256" key="2">
    <source>
        <dbReference type="ARBA" id="ARBA00024764"/>
    </source>
</evidence>
<dbReference type="InterPro" id="IPR036388">
    <property type="entry name" value="WH-like_DNA-bd_sf"/>
</dbReference>